<feature type="transmembrane region" description="Helical" evidence="2">
    <location>
        <begin position="6"/>
        <end position="29"/>
    </location>
</feature>
<dbReference type="EMBL" id="AXDC01000009">
    <property type="protein sequence ID" value="ERM92668.1"/>
    <property type="molecule type" value="Genomic_DNA"/>
</dbReference>
<keyword evidence="1" id="KW-0813">Transport</keyword>
<accession>U5CRS0</accession>
<keyword evidence="2" id="KW-0472">Membrane</keyword>
<feature type="transmembrane region" description="Helical" evidence="2">
    <location>
        <begin position="71"/>
        <end position="94"/>
    </location>
</feature>
<feature type="transmembrane region" description="Helical" evidence="2">
    <location>
        <begin position="106"/>
        <end position="124"/>
    </location>
</feature>
<evidence type="ECO:0008006" key="5">
    <source>
        <dbReference type="Google" id="ProtNLM"/>
    </source>
</evidence>
<dbReference type="PATRIC" id="fig|1388761.3.peg.870"/>
<gene>
    <name evidence="3" type="ORF">O163_04370</name>
</gene>
<evidence type="ECO:0000313" key="4">
    <source>
        <dbReference type="Proteomes" id="UP000016856"/>
    </source>
</evidence>
<sequence length="160" mass="18356">MFYSFIKTPVIIATFSGMFLQKIGCVGVFERNIILSAFMETVKLLSLLTIPMISLIIGYEIKFKRENLKVAILTVLLRNLLLVLLGLIINNFIFMKISHLDRLFQVALMTMFILPPPFIIPLYMKDDDNENKWFVSNVLAINTVSAIVLYVFIVSAYIRV</sequence>
<dbReference type="PANTHER" id="PTHR36838">
    <property type="entry name" value="AUXIN EFFLUX CARRIER FAMILY PROTEIN"/>
    <property type="match status" value="1"/>
</dbReference>
<evidence type="ECO:0000256" key="2">
    <source>
        <dbReference type="SAM" id="Phobius"/>
    </source>
</evidence>
<evidence type="ECO:0000256" key="1">
    <source>
        <dbReference type="ARBA" id="ARBA00022448"/>
    </source>
</evidence>
<keyword evidence="2" id="KW-1133">Transmembrane helix</keyword>
<keyword evidence="2" id="KW-0812">Transmembrane</keyword>
<comment type="caution">
    <text evidence="3">The sequence shown here is derived from an EMBL/GenBank/DDBJ whole genome shotgun (WGS) entry which is preliminary data.</text>
</comment>
<protein>
    <recommendedName>
        <fullName evidence="5">Permease</fullName>
    </recommendedName>
</protein>
<feature type="transmembrane region" description="Helical" evidence="2">
    <location>
        <begin position="41"/>
        <end position="59"/>
    </location>
</feature>
<dbReference type="AlphaFoldDB" id="U5CRS0"/>
<dbReference type="Proteomes" id="UP000016856">
    <property type="component" value="Unassembled WGS sequence"/>
</dbReference>
<name>U5CRS0_CALSX</name>
<reference evidence="3 4" key="1">
    <citation type="journal article" date="2013" name="Genome Announc.">
        <title>Draft Genome Sequence of an Anaerobic and Extremophilic Bacterium, Caldanaerobacter yonseiensis, Isolated from a Geothermal Hot Stream.</title>
        <authorList>
            <person name="Lee S.J."/>
            <person name="Lee Y.J."/>
            <person name="Park G.S."/>
            <person name="Kim B.C."/>
            <person name="Lee S.J."/>
            <person name="Shin J.H."/>
            <person name="Lee D.W."/>
        </authorList>
    </citation>
    <scope>NUCLEOTIDE SEQUENCE [LARGE SCALE GENOMIC DNA]</scope>
    <source>
        <strain evidence="3 4">KB-1</strain>
    </source>
</reference>
<dbReference type="PANTHER" id="PTHR36838:SF3">
    <property type="entry name" value="TRANSPORTER AUXIN EFFLUX CARRIER EC FAMILY"/>
    <property type="match status" value="1"/>
</dbReference>
<evidence type="ECO:0000313" key="3">
    <source>
        <dbReference type="EMBL" id="ERM92668.1"/>
    </source>
</evidence>
<proteinExistence type="predicted"/>
<organism evidence="3 4">
    <name type="scientific">Caldanaerobacter subterraneus subsp. yonseiensis KB-1</name>
    <dbReference type="NCBI Taxonomy" id="1388761"/>
    <lineage>
        <taxon>Bacteria</taxon>
        <taxon>Bacillati</taxon>
        <taxon>Bacillota</taxon>
        <taxon>Clostridia</taxon>
        <taxon>Thermoanaerobacterales</taxon>
        <taxon>Thermoanaerobacteraceae</taxon>
        <taxon>Caldanaerobacter</taxon>
    </lineage>
</organism>
<feature type="transmembrane region" description="Helical" evidence="2">
    <location>
        <begin position="136"/>
        <end position="158"/>
    </location>
</feature>